<dbReference type="InterPro" id="IPR001296">
    <property type="entry name" value="Glyco_trans_1"/>
</dbReference>
<feature type="compositionally biased region" description="Basic and acidic residues" evidence="4">
    <location>
        <begin position="82"/>
        <end position="99"/>
    </location>
</feature>
<evidence type="ECO:0000259" key="5">
    <source>
        <dbReference type="Pfam" id="PF00534"/>
    </source>
</evidence>
<dbReference type="EMBL" id="CP042305">
    <property type="protein sequence ID" value="QDZ14986.1"/>
    <property type="molecule type" value="Genomic_DNA"/>
</dbReference>
<dbReference type="PANTHER" id="PTHR12526">
    <property type="entry name" value="GLYCOSYLTRANSFERASE"/>
    <property type="match status" value="1"/>
</dbReference>
<dbReference type="GO" id="GO:0016757">
    <property type="term" value="F:glycosyltransferase activity"/>
    <property type="evidence" value="ECO:0007669"/>
    <property type="project" value="UniProtKB-KW"/>
</dbReference>
<accession>A0A5B8M3W9</accession>
<evidence type="ECO:0000313" key="8">
    <source>
        <dbReference type="Proteomes" id="UP000320216"/>
    </source>
</evidence>
<feature type="region of interest" description="Disordered" evidence="4">
    <location>
        <begin position="82"/>
        <end position="102"/>
    </location>
</feature>
<dbReference type="KEGG" id="huw:FPZ11_09605"/>
<dbReference type="Gene3D" id="3.40.50.2000">
    <property type="entry name" value="Glycogen Phosphorylase B"/>
    <property type="match status" value="2"/>
</dbReference>
<dbReference type="Pfam" id="PF00534">
    <property type="entry name" value="Glycos_transf_1"/>
    <property type="match status" value="1"/>
</dbReference>
<feature type="region of interest" description="Disordered" evidence="4">
    <location>
        <begin position="1"/>
        <end position="43"/>
    </location>
</feature>
<evidence type="ECO:0000256" key="4">
    <source>
        <dbReference type="SAM" id="MobiDB-lite"/>
    </source>
</evidence>
<feature type="domain" description="Glycosyl transferase family 1" evidence="5">
    <location>
        <begin position="292"/>
        <end position="424"/>
    </location>
</feature>
<evidence type="ECO:0000256" key="2">
    <source>
        <dbReference type="ARBA" id="ARBA00022676"/>
    </source>
</evidence>
<keyword evidence="3 7" id="KW-0808">Transferase</keyword>
<dbReference type="Proteomes" id="UP000320216">
    <property type="component" value="Chromosome"/>
</dbReference>
<feature type="domain" description="Glycosyltransferase subfamily 4-like N-terminal" evidence="6">
    <location>
        <begin position="119"/>
        <end position="278"/>
    </location>
</feature>
<organism evidence="7 8">
    <name type="scientific">Humibacter ginsenosidimutans</name>
    <dbReference type="NCBI Taxonomy" id="2599293"/>
    <lineage>
        <taxon>Bacteria</taxon>
        <taxon>Bacillati</taxon>
        <taxon>Actinomycetota</taxon>
        <taxon>Actinomycetes</taxon>
        <taxon>Micrococcales</taxon>
        <taxon>Microbacteriaceae</taxon>
        <taxon>Humibacter</taxon>
    </lineage>
</organism>
<reference evidence="7 8" key="1">
    <citation type="submission" date="2019-07" db="EMBL/GenBank/DDBJ databases">
        <title>Full genome sequence of Humibacter sp. WJ7-1.</title>
        <authorList>
            <person name="Im W.-T."/>
        </authorList>
    </citation>
    <scope>NUCLEOTIDE SEQUENCE [LARGE SCALE GENOMIC DNA]</scope>
    <source>
        <strain evidence="7 8">WJ7-1</strain>
    </source>
</reference>
<sequence>MPSGAPFEPGSGLRASTHSHSRSGRLPGAAGTGVPSTDSPAGTPISLRGRLIALGVEAAGKAGYRAGPAYLSSYAWQESRDTVERQVGEGDERFNERDQGSSAAGPPIALWLVPVPDLGGVARHVLDVTRTGIPGWRVVVLCPEGALAERLRSQGSAVVAGRFGPGAGVRASRRSLALTARALRPDIVHSHLAYADIINAWTRLPRGARRFTTEHGIAGDDAVYHDSTTQARLMALVHRARFPRFDGVIAVANATRKAMIAKWHVRQSIEVIPNGVDLPPGVEPRMGRPDTLRILSLSRLSPEKRIDKLIDAFALVKMERPDATLTIAGEGPLRDELVAQAARLDLADSVSFPGFVDADVAMAEADLLVQLSVWENCSYTLLDARANGIAVVAADVGGNGEILDEASLVQEVSASVIVRRVLSVAPRPESCKGTTVRQMCTALSSIYGKGAASRQMADAPGDH</sequence>
<dbReference type="OrthoDB" id="506201at2"/>
<evidence type="ECO:0000256" key="1">
    <source>
        <dbReference type="ARBA" id="ARBA00009481"/>
    </source>
</evidence>
<name>A0A5B8M3W9_9MICO</name>
<evidence type="ECO:0000313" key="7">
    <source>
        <dbReference type="EMBL" id="QDZ14986.1"/>
    </source>
</evidence>
<dbReference type="Pfam" id="PF13439">
    <property type="entry name" value="Glyco_transf_4"/>
    <property type="match status" value="1"/>
</dbReference>
<dbReference type="AlphaFoldDB" id="A0A5B8M3W9"/>
<dbReference type="PANTHER" id="PTHR12526:SF640">
    <property type="entry name" value="COLANIC ACID BIOSYNTHESIS GLYCOSYLTRANSFERASE WCAL-RELATED"/>
    <property type="match status" value="1"/>
</dbReference>
<proteinExistence type="inferred from homology"/>
<keyword evidence="8" id="KW-1185">Reference proteome</keyword>
<evidence type="ECO:0000256" key="3">
    <source>
        <dbReference type="ARBA" id="ARBA00022679"/>
    </source>
</evidence>
<comment type="similarity">
    <text evidence="1">Belongs to the glycosyltransferase group 1 family. Glycosyltransferase 4 subfamily.</text>
</comment>
<protein>
    <submittedName>
        <fullName evidence="7">Glycosyltransferase family 4 protein</fullName>
    </submittedName>
</protein>
<gene>
    <name evidence="7" type="ORF">FPZ11_09605</name>
</gene>
<dbReference type="InterPro" id="IPR028098">
    <property type="entry name" value="Glyco_trans_4-like_N"/>
</dbReference>
<evidence type="ECO:0000259" key="6">
    <source>
        <dbReference type="Pfam" id="PF13439"/>
    </source>
</evidence>
<dbReference type="CDD" id="cd03801">
    <property type="entry name" value="GT4_PimA-like"/>
    <property type="match status" value="1"/>
</dbReference>
<dbReference type="SUPFAM" id="SSF53756">
    <property type="entry name" value="UDP-Glycosyltransferase/glycogen phosphorylase"/>
    <property type="match status" value="1"/>
</dbReference>
<keyword evidence="2" id="KW-0328">Glycosyltransferase</keyword>